<reference evidence="1 2" key="1">
    <citation type="submission" date="2024-03" db="EMBL/GenBank/DDBJ databases">
        <title>Adaptation during the transition from Ophiocordyceps entomopathogen to insect associate is accompanied by gene loss and intensified selection.</title>
        <authorList>
            <person name="Ward C.M."/>
            <person name="Onetto C.A."/>
            <person name="Borneman A.R."/>
        </authorList>
    </citation>
    <scope>NUCLEOTIDE SEQUENCE [LARGE SCALE GENOMIC DNA]</scope>
    <source>
        <strain evidence="1">AWRI1</strain>
        <tissue evidence="1">Single Adult Female</tissue>
    </source>
</reference>
<dbReference type="AlphaFoldDB" id="A0AAN9XY98"/>
<protein>
    <submittedName>
        <fullName evidence="1">Uncharacterized protein</fullName>
    </submittedName>
</protein>
<comment type="caution">
    <text evidence="1">The sequence shown here is derived from an EMBL/GenBank/DDBJ whole genome shotgun (WGS) entry which is preliminary data.</text>
</comment>
<evidence type="ECO:0000313" key="1">
    <source>
        <dbReference type="EMBL" id="KAK7574361.1"/>
    </source>
</evidence>
<organism evidence="1 2">
    <name type="scientific">Parthenolecanium corni</name>
    <dbReference type="NCBI Taxonomy" id="536013"/>
    <lineage>
        <taxon>Eukaryota</taxon>
        <taxon>Metazoa</taxon>
        <taxon>Ecdysozoa</taxon>
        <taxon>Arthropoda</taxon>
        <taxon>Hexapoda</taxon>
        <taxon>Insecta</taxon>
        <taxon>Pterygota</taxon>
        <taxon>Neoptera</taxon>
        <taxon>Paraneoptera</taxon>
        <taxon>Hemiptera</taxon>
        <taxon>Sternorrhyncha</taxon>
        <taxon>Coccoidea</taxon>
        <taxon>Coccidae</taxon>
        <taxon>Parthenolecanium</taxon>
    </lineage>
</organism>
<name>A0AAN9XY98_9HEMI</name>
<proteinExistence type="predicted"/>
<keyword evidence="2" id="KW-1185">Reference proteome</keyword>
<accession>A0AAN9XY98</accession>
<sequence>MDASVLSAMDKDALKKQIENMKYQSTMERWPLSKSIEAHGHNSNLLVRAKFSALVDDVDVVNFLCCSLVYHMPNCSEEWSSPEQSAFANQVFEKSEFMKLLRSDEVCSLLFSALDPGATKNGFKKFIFLVLSGSTRSIRWFGSKIDQINQIVRYFE</sequence>
<dbReference type="Proteomes" id="UP001367676">
    <property type="component" value="Unassembled WGS sequence"/>
</dbReference>
<gene>
    <name evidence="1" type="ORF">V9T40_011552</name>
</gene>
<evidence type="ECO:0000313" key="2">
    <source>
        <dbReference type="Proteomes" id="UP001367676"/>
    </source>
</evidence>
<dbReference type="EMBL" id="JBBCAQ010000037">
    <property type="protein sequence ID" value="KAK7574361.1"/>
    <property type="molecule type" value="Genomic_DNA"/>
</dbReference>